<dbReference type="SUPFAM" id="SSF48371">
    <property type="entry name" value="ARM repeat"/>
    <property type="match status" value="2"/>
</dbReference>
<accession>A0ABR2KMI0</accession>
<dbReference type="InterPro" id="IPR016024">
    <property type="entry name" value="ARM-type_fold"/>
</dbReference>
<protein>
    <submittedName>
        <fullName evidence="1">Uncharacterized protein</fullName>
    </submittedName>
</protein>
<keyword evidence="2" id="KW-1185">Reference proteome</keyword>
<reference evidence="1 2" key="1">
    <citation type="submission" date="2024-04" db="EMBL/GenBank/DDBJ databases">
        <title>Tritrichomonas musculus Genome.</title>
        <authorList>
            <person name="Alves-Ferreira E."/>
            <person name="Grigg M."/>
            <person name="Lorenzi H."/>
            <person name="Galac M."/>
        </authorList>
    </citation>
    <scope>NUCLEOTIDE SEQUENCE [LARGE SCALE GENOMIC DNA]</scope>
    <source>
        <strain evidence="1 2">EAF2021</strain>
    </source>
</reference>
<name>A0ABR2KMI0_9EUKA</name>
<comment type="caution">
    <text evidence="1">The sequence shown here is derived from an EMBL/GenBank/DDBJ whole genome shotgun (WGS) entry which is preliminary data.</text>
</comment>
<evidence type="ECO:0000313" key="2">
    <source>
        <dbReference type="Proteomes" id="UP001470230"/>
    </source>
</evidence>
<proteinExistence type="predicted"/>
<sequence length="1191" mass="135697">MNDVEFFAKLADYVEDAMPERMIVEKFLMQRIFQIIRHEDPRQNFTLFSILRAWCRKIAVRINIETDKRLRVGPFCDIRKSIAPVCQMFTEKLIPFFKIDELLPLVCETCYDLLTVANISASHSLVDICMQKMSQIKPLMIPLLRIVATSNSIVDGLPLLDPVIALRYPKLHKKLSKIAPDDFREQIEQVQSVISKINAINNCEIEIDRDLLEYCNLQKLVSCSPPDIFITHPSPAVRIAFYKYARDKRIDIHPFLEPLLCYGLFDSNVREYAISLVSIKLPTLVNPPLSDNLLAHLQCMPMEKDGDIFKSIIDVIEYSDNLTYFCSCIRFLYHKHDWVRETIKKILTSTIGIKSFPDVFKQPEKDFYVKKFMKNLEEHSNIPEKQVANNLLSIILSNDHPLDIKRISAEKMISMLLDPYCDVRSILPSLYNLELEDYPELMHALAIRDGNFRITDIKRLRHLVEIIDEKNYIHLLPVLTRFVFWPFLRIESDGANLLRLPAYLEDQFIIHGIGGNYKPKFYQPTKTFPLIPIVKEWIGTNLDKHKPINEKFDYKLYTSLVICNKNLGKDILDQIDSEDSAAAKLSASVPPHNLLYLMLLCVLAAKRSSNAAKNICEKYIADAPGIGLKLAQVLVEYGSDVQTPEKITDYIIDPSTKRAALSFIVTKMNFKKPVEGIDFEKLKTLYDEEQPINVKRQLAVLLLLQEKGELGAKFAELKDPITKSFGFHTAISNSENAALALCVSSHENEAICARASALELFNEFCHSNPPPSDNLAGLYHISTGETIFSLELLKMLQVPAIRAQVSKANEFILSFLTPTSSPLFVNCALQCLLGIDYDSAEIADALTNLLQIPQYTDHVLQVLASTPDRSLSYFNSDIHDIICSTLKKCDLNLAFVCINHLLLIGIPFPESSVIVLINLYRSFLEASCCSSALHTILPQIFNTSPEAKVIALENGFPDLLLSELNVARENITHFNCVILTASEFVFGFREGQMAIAESWKLDTLIDIFQPTSEVLHFFLCLASRNIEIESLFAQEIGSESILGRSLEAFDSVQLATPQVIRLLACLMHSGVIRRVIYRKKKVKAFVSRLIKYVSTKNWQFAESMIRLFVVLTFYVDGIDSLLDSTQISELLEILMENEEIIQMDIFSLFAHNLKGHTKTWPAVQQSFKKYNKKLFEIFMEIVSDDSIYEQP</sequence>
<gene>
    <name evidence="1" type="ORF">M9Y10_029258</name>
</gene>
<dbReference type="EMBL" id="JAPFFF010000004">
    <property type="protein sequence ID" value="KAK8892036.1"/>
    <property type="molecule type" value="Genomic_DNA"/>
</dbReference>
<organism evidence="1 2">
    <name type="scientific">Tritrichomonas musculus</name>
    <dbReference type="NCBI Taxonomy" id="1915356"/>
    <lineage>
        <taxon>Eukaryota</taxon>
        <taxon>Metamonada</taxon>
        <taxon>Parabasalia</taxon>
        <taxon>Tritrichomonadida</taxon>
        <taxon>Tritrichomonadidae</taxon>
        <taxon>Tritrichomonas</taxon>
    </lineage>
</organism>
<dbReference type="Proteomes" id="UP001470230">
    <property type="component" value="Unassembled WGS sequence"/>
</dbReference>
<evidence type="ECO:0000313" key="1">
    <source>
        <dbReference type="EMBL" id="KAK8892036.1"/>
    </source>
</evidence>